<evidence type="ECO:0000313" key="1">
    <source>
        <dbReference type="EMBL" id="MBW80766.1"/>
    </source>
</evidence>
<protein>
    <submittedName>
        <fullName evidence="1">Uncharacterized protein</fullName>
    </submittedName>
</protein>
<sequence>MADQPNLKCPMSLLSFHLKKIF</sequence>
<organism evidence="1">
    <name type="scientific">Rhizophora mucronata</name>
    <name type="common">Asiatic mangrove</name>
    <dbReference type="NCBI Taxonomy" id="61149"/>
    <lineage>
        <taxon>Eukaryota</taxon>
        <taxon>Viridiplantae</taxon>
        <taxon>Streptophyta</taxon>
        <taxon>Embryophyta</taxon>
        <taxon>Tracheophyta</taxon>
        <taxon>Spermatophyta</taxon>
        <taxon>Magnoliopsida</taxon>
        <taxon>eudicotyledons</taxon>
        <taxon>Gunneridae</taxon>
        <taxon>Pentapetalae</taxon>
        <taxon>rosids</taxon>
        <taxon>fabids</taxon>
        <taxon>Malpighiales</taxon>
        <taxon>Rhizophoraceae</taxon>
        <taxon>Rhizophora</taxon>
    </lineage>
</organism>
<name>A0A2P2IHQ8_RHIMU</name>
<dbReference type="AlphaFoldDB" id="A0A2P2IHQ8"/>
<reference evidence="1" key="1">
    <citation type="submission" date="2018-02" db="EMBL/GenBank/DDBJ databases">
        <title>Rhizophora mucronata_Transcriptome.</title>
        <authorList>
            <person name="Meera S.P."/>
            <person name="Sreeshan A."/>
            <person name="Augustine A."/>
        </authorList>
    </citation>
    <scope>NUCLEOTIDE SEQUENCE</scope>
    <source>
        <tissue evidence="1">Leaf</tissue>
    </source>
</reference>
<accession>A0A2P2IHQ8</accession>
<dbReference type="EMBL" id="GGEC01000283">
    <property type="protein sequence ID" value="MBW80766.1"/>
    <property type="molecule type" value="Transcribed_RNA"/>
</dbReference>
<proteinExistence type="predicted"/>